<gene>
    <name evidence="1" type="ORF">G7B40_025320</name>
</gene>
<dbReference type="AlphaFoldDB" id="A0AAP5MCB8"/>
<reference evidence="2" key="1">
    <citation type="journal article" date="2021" name="Science">
        <title>Hunting the eagle killer: A cyanobacterial neurotoxin causes vacuolar myelinopathy.</title>
        <authorList>
            <person name="Breinlinger S."/>
            <person name="Phillips T.J."/>
            <person name="Haram B.N."/>
            <person name="Mares J."/>
            <person name="Martinez Yerena J.A."/>
            <person name="Hrouzek P."/>
            <person name="Sobotka R."/>
            <person name="Henderson W.M."/>
            <person name="Schmieder P."/>
            <person name="Williams S.M."/>
            <person name="Lauderdale J.D."/>
            <person name="Wilde H.D."/>
            <person name="Gerrin W."/>
            <person name="Kust A."/>
            <person name="Washington J.W."/>
            <person name="Wagner C."/>
            <person name="Geier B."/>
            <person name="Liebeke M."/>
            <person name="Enke H."/>
            <person name="Niedermeyer T.H.J."/>
            <person name="Wilde S.B."/>
        </authorList>
    </citation>
    <scope>NUCLEOTIDE SEQUENCE [LARGE SCALE GENOMIC DNA]</scope>
    <source>
        <strain evidence="2">Thurmond2011</strain>
    </source>
</reference>
<protein>
    <submittedName>
        <fullName evidence="1">Siphovirus Gp157 family protein</fullName>
    </submittedName>
</protein>
<name>A0AAP5MCB8_9CYAN</name>
<dbReference type="Proteomes" id="UP000667802">
    <property type="component" value="Unassembled WGS sequence"/>
</dbReference>
<organism evidence="1 2">
    <name type="scientific">Aetokthonos hydrillicola Thurmond2011</name>
    <dbReference type="NCBI Taxonomy" id="2712845"/>
    <lineage>
        <taxon>Bacteria</taxon>
        <taxon>Bacillati</taxon>
        <taxon>Cyanobacteriota</taxon>
        <taxon>Cyanophyceae</taxon>
        <taxon>Nostocales</taxon>
        <taxon>Hapalosiphonaceae</taxon>
        <taxon>Aetokthonos</taxon>
    </lineage>
</organism>
<evidence type="ECO:0000313" key="2">
    <source>
        <dbReference type="Proteomes" id="UP000667802"/>
    </source>
</evidence>
<dbReference type="Pfam" id="PF05565">
    <property type="entry name" value="Sipho_Gp157"/>
    <property type="match status" value="1"/>
</dbReference>
<proteinExistence type="predicted"/>
<comment type="caution">
    <text evidence="1">The sequence shown here is derived from an EMBL/GenBank/DDBJ whole genome shotgun (WGS) entry which is preliminary data.</text>
</comment>
<evidence type="ECO:0000313" key="1">
    <source>
        <dbReference type="EMBL" id="MDR9897859.1"/>
    </source>
</evidence>
<accession>A0AAP5MCB8</accession>
<keyword evidence="2" id="KW-1185">Reference proteome</keyword>
<dbReference type="EMBL" id="JAALHA020000014">
    <property type="protein sequence ID" value="MDR9897859.1"/>
    <property type="molecule type" value="Genomic_DNA"/>
</dbReference>
<dbReference type="InterPro" id="IPR008840">
    <property type="entry name" value="Sipho_Gp157"/>
</dbReference>
<sequence length="192" mass="22499">MATNIEQNINYLTLQELSLEAAKLWEQLEQVDSEEEGYVEQILQQLFEMQGAQERKIDAIAYVADQLKLDIEVWQSRLKAITELHTAAINRKQKQLESLKSYLLFLNEHGVLQNRNPGVEREIAFQNNPPKVLLKVEPEDPEFPEEFREVRVEYRPLTKQIIEAYKQGRDVSRIAEIEVGKHVRFKHSSQKK</sequence>